<feature type="transmembrane region" description="Helical" evidence="1">
    <location>
        <begin position="37"/>
        <end position="58"/>
    </location>
</feature>
<name>A0A218V683_9PASE</name>
<comment type="caution">
    <text evidence="2">The sequence shown here is derived from an EMBL/GenBank/DDBJ whole genome shotgun (WGS) entry which is preliminary data.</text>
</comment>
<gene>
    <name evidence="2" type="ORF">RLOC_00012388</name>
</gene>
<evidence type="ECO:0000313" key="3">
    <source>
        <dbReference type="Proteomes" id="UP000197619"/>
    </source>
</evidence>
<keyword evidence="1" id="KW-0812">Transmembrane</keyword>
<sequence>MQTRNQMWQKKGKKRGCFLLKAAAVLKGITFSLKKRFFTLLFFTLQTAVGTQFFMFLVHSKLIANCLCEVALS</sequence>
<evidence type="ECO:0000313" key="2">
    <source>
        <dbReference type="EMBL" id="OWK61595.1"/>
    </source>
</evidence>
<keyword evidence="3" id="KW-1185">Reference proteome</keyword>
<protein>
    <submittedName>
        <fullName evidence="2">Uncharacterized protein</fullName>
    </submittedName>
</protein>
<proteinExistence type="predicted"/>
<dbReference type="AlphaFoldDB" id="A0A218V683"/>
<keyword evidence="1" id="KW-0472">Membrane</keyword>
<accession>A0A218V683</accession>
<dbReference type="Proteomes" id="UP000197619">
    <property type="component" value="Unassembled WGS sequence"/>
</dbReference>
<evidence type="ECO:0000256" key="1">
    <source>
        <dbReference type="SAM" id="Phobius"/>
    </source>
</evidence>
<reference evidence="2 3" key="1">
    <citation type="submission" date="2017-05" db="EMBL/GenBank/DDBJ databases">
        <title>Genome of assembly of the Bengalese finch, Lonchura striata domestica.</title>
        <authorList>
            <person name="Colquitt B.M."/>
            <person name="Brainard M.S."/>
        </authorList>
    </citation>
    <scope>NUCLEOTIDE SEQUENCE [LARGE SCALE GENOMIC DNA]</scope>
    <source>
        <strain evidence="2">White83orange57</strain>
    </source>
</reference>
<dbReference type="EMBL" id="MUZQ01000038">
    <property type="protein sequence ID" value="OWK61595.1"/>
    <property type="molecule type" value="Genomic_DNA"/>
</dbReference>
<organism evidence="2 3">
    <name type="scientific">Lonchura striata</name>
    <name type="common">white-rumped munia</name>
    <dbReference type="NCBI Taxonomy" id="40157"/>
    <lineage>
        <taxon>Eukaryota</taxon>
        <taxon>Metazoa</taxon>
        <taxon>Chordata</taxon>
        <taxon>Craniata</taxon>
        <taxon>Vertebrata</taxon>
        <taxon>Euteleostomi</taxon>
        <taxon>Archelosauria</taxon>
        <taxon>Archosauria</taxon>
        <taxon>Dinosauria</taxon>
        <taxon>Saurischia</taxon>
        <taxon>Theropoda</taxon>
        <taxon>Coelurosauria</taxon>
        <taxon>Aves</taxon>
        <taxon>Neognathae</taxon>
        <taxon>Neoaves</taxon>
        <taxon>Telluraves</taxon>
        <taxon>Australaves</taxon>
        <taxon>Passeriformes</taxon>
        <taxon>Passeroidea</taxon>
        <taxon>Estrildidae</taxon>
        <taxon>Estrildinae</taxon>
        <taxon>Lonchura</taxon>
    </lineage>
</organism>
<keyword evidence="1" id="KW-1133">Transmembrane helix</keyword>